<dbReference type="PANTHER" id="PTHR33993:SF14">
    <property type="entry name" value="GB|AAF24581.1"/>
    <property type="match status" value="1"/>
</dbReference>
<proteinExistence type="predicted"/>
<dbReference type="SUPFAM" id="SSF54593">
    <property type="entry name" value="Glyoxalase/Bleomycin resistance protein/Dihydroxybiphenyl dioxygenase"/>
    <property type="match status" value="2"/>
</dbReference>
<evidence type="ECO:0000313" key="3">
    <source>
        <dbReference type="Proteomes" id="UP000282837"/>
    </source>
</evidence>
<dbReference type="Gene3D" id="3.10.180.10">
    <property type="entry name" value="2,3-Dihydroxybiphenyl 1,2-Dioxygenase, domain 1"/>
    <property type="match status" value="2"/>
</dbReference>
<dbReference type="InterPro" id="IPR004360">
    <property type="entry name" value="Glyas_Fos-R_dOase_dom"/>
</dbReference>
<accession>A0A3S3TQR0</accession>
<evidence type="ECO:0000313" key="2">
    <source>
        <dbReference type="EMBL" id="RVU06410.1"/>
    </source>
</evidence>
<feature type="domain" description="VOC" evidence="1">
    <location>
        <begin position="27"/>
        <end position="144"/>
    </location>
</feature>
<dbReference type="OrthoDB" id="9793039at2"/>
<feature type="domain" description="VOC" evidence="1">
    <location>
        <begin position="163"/>
        <end position="278"/>
    </location>
</feature>
<protein>
    <submittedName>
        <fullName evidence="2">VOC family protein</fullName>
    </submittedName>
</protein>
<gene>
    <name evidence="2" type="ORF">EOE18_06225</name>
</gene>
<keyword evidence="3" id="KW-1185">Reference proteome</keyword>
<comment type="caution">
    <text evidence="2">The sequence shown here is derived from an EMBL/GenBank/DDBJ whole genome shotgun (WGS) entry which is preliminary data.</text>
</comment>
<name>A0A3S3TQR0_9SPHN</name>
<dbReference type="InterPro" id="IPR037523">
    <property type="entry name" value="VOC_core"/>
</dbReference>
<dbReference type="CDD" id="cd07247">
    <property type="entry name" value="SgaA_N_like"/>
    <property type="match status" value="2"/>
</dbReference>
<evidence type="ECO:0000259" key="1">
    <source>
        <dbReference type="PROSITE" id="PS51819"/>
    </source>
</evidence>
<dbReference type="PROSITE" id="PS51819">
    <property type="entry name" value="VOC"/>
    <property type="match status" value="2"/>
</dbReference>
<dbReference type="InterPro" id="IPR052164">
    <property type="entry name" value="Anthracycline_SecMetBiosynth"/>
</dbReference>
<dbReference type="EMBL" id="SACO01000003">
    <property type="protein sequence ID" value="RVU06410.1"/>
    <property type="molecule type" value="Genomic_DNA"/>
</dbReference>
<dbReference type="PANTHER" id="PTHR33993">
    <property type="entry name" value="GLYOXALASE-RELATED"/>
    <property type="match status" value="1"/>
</dbReference>
<dbReference type="InterPro" id="IPR029068">
    <property type="entry name" value="Glyas_Bleomycin-R_OHBP_Dase"/>
</dbReference>
<sequence length="281" mass="30124">MAGRGRIGSRRFCCCLRDIAMTKLQGAWIWYELMTSDAAGAKAFYEAVAGWQIPLSGQAPLYYSHITRADGREVGGLLPLTQEMIAQGAHPAWVGYIGVDDINATLDAALAAGGRLLMPRMDIDEGSFAMVTDPGGAPFYLMQPRAMGSGQTSVSFSVEDCGSMGWNELPAADMARDLAFYQALFGWEVTGALDMGAYGQYQFLAHDGVTMGAIMQRIPEAQGFGWNHYIRVADIDAAASAINAHGGRVLRGPDPVPGEDWIIHGRDPQGASFALVGKRVA</sequence>
<dbReference type="Proteomes" id="UP000282837">
    <property type="component" value="Unassembled WGS sequence"/>
</dbReference>
<reference evidence="2 3" key="1">
    <citation type="submission" date="2019-01" db="EMBL/GenBank/DDBJ databases">
        <authorList>
            <person name="Chen W.-M."/>
        </authorList>
    </citation>
    <scope>NUCLEOTIDE SEQUENCE [LARGE SCALE GENOMIC DNA]</scope>
    <source>
        <strain evidence="2 3">FSY-9</strain>
    </source>
</reference>
<dbReference type="Pfam" id="PF00903">
    <property type="entry name" value="Glyoxalase"/>
    <property type="match status" value="2"/>
</dbReference>
<organism evidence="2 3">
    <name type="scientific">Novosphingobium umbonatum</name>
    <dbReference type="NCBI Taxonomy" id="1908524"/>
    <lineage>
        <taxon>Bacteria</taxon>
        <taxon>Pseudomonadati</taxon>
        <taxon>Pseudomonadota</taxon>
        <taxon>Alphaproteobacteria</taxon>
        <taxon>Sphingomonadales</taxon>
        <taxon>Sphingomonadaceae</taxon>
        <taxon>Novosphingobium</taxon>
    </lineage>
</organism>
<dbReference type="AlphaFoldDB" id="A0A3S3TQR0"/>